<accession>A0A2S6C274</accession>
<proteinExistence type="predicted"/>
<sequence>MTAPNMPTAAQHSHEILRQPLTLPRLWDFKRLSDYKIISIEGRVFRVHKFIVFQGCPRFEALDGEECDEGYVEDDLPPRQEGELRANERRVVLSEVLHYQYGIQFSYTLDGPYSAVGDIIDFFKAAEKFQLPGLAAEIEVAVCNQLRDYDPLKCFDFGAELFYHKSKDIVPQSIIDLTLKLTAANLNTIKASEGQSRKLGWILAVLEAVEKFAAGESTTVATE</sequence>
<organism evidence="1 2">
    <name type="scientific">Cercospora berteroae</name>
    <dbReference type="NCBI Taxonomy" id="357750"/>
    <lineage>
        <taxon>Eukaryota</taxon>
        <taxon>Fungi</taxon>
        <taxon>Dikarya</taxon>
        <taxon>Ascomycota</taxon>
        <taxon>Pezizomycotina</taxon>
        <taxon>Dothideomycetes</taxon>
        <taxon>Dothideomycetidae</taxon>
        <taxon>Mycosphaerellales</taxon>
        <taxon>Mycosphaerellaceae</taxon>
        <taxon>Cercospora</taxon>
    </lineage>
</organism>
<dbReference type="InterPro" id="IPR011333">
    <property type="entry name" value="SKP1/BTB/POZ_sf"/>
</dbReference>
<dbReference type="Gene3D" id="3.30.710.10">
    <property type="entry name" value="Potassium Channel Kv1.1, Chain A"/>
    <property type="match status" value="1"/>
</dbReference>
<dbReference type="Proteomes" id="UP000237631">
    <property type="component" value="Unassembled WGS sequence"/>
</dbReference>
<dbReference type="SUPFAM" id="SSF54695">
    <property type="entry name" value="POZ domain"/>
    <property type="match status" value="1"/>
</dbReference>
<dbReference type="CDD" id="cd18186">
    <property type="entry name" value="BTB_POZ_ZBTB_KLHL-like"/>
    <property type="match status" value="1"/>
</dbReference>
<protein>
    <submittedName>
        <fullName evidence="1">Uncharacterized protein</fullName>
    </submittedName>
</protein>
<dbReference type="OrthoDB" id="10657572at2759"/>
<keyword evidence="2" id="KW-1185">Reference proteome</keyword>
<comment type="caution">
    <text evidence="1">The sequence shown here is derived from an EMBL/GenBank/DDBJ whole genome shotgun (WGS) entry which is preliminary data.</text>
</comment>
<reference evidence="2" key="1">
    <citation type="journal article" date="2017" name="bioRxiv">
        <title>Conservation of a gene cluster reveals novel cercosporin biosynthetic mechanisms and extends production to the genus Colletotrichum.</title>
        <authorList>
            <person name="de Jonge R."/>
            <person name="Ebert M.K."/>
            <person name="Huitt-Roehl C.R."/>
            <person name="Pal P."/>
            <person name="Suttle J.C."/>
            <person name="Spanner R.E."/>
            <person name="Neubauer J.D."/>
            <person name="Jurick W.M.II."/>
            <person name="Stott K.A."/>
            <person name="Secor G.A."/>
            <person name="Thomma B.P.H.J."/>
            <person name="Van de Peer Y."/>
            <person name="Townsend C.A."/>
            <person name="Bolton M.D."/>
        </authorList>
    </citation>
    <scope>NUCLEOTIDE SEQUENCE [LARGE SCALE GENOMIC DNA]</scope>
    <source>
        <strain evidence="2">CBS538.71</strain>
    </source>
</reference>
<dbReference type="AlphaFoldDB" id="A0A2S6C274"/>
<dbReference type="EMBL" id="PNEN01000575">
    <property type="protein sequence ID" value="PPJ53838.1"/>
    <property type="molecule type" value="Genomic_DNA"/>
</dbReference>
<gene>
    <name evidence="1" type="ORF">CBER1_03244</name>
</gene>
<evidence type="ECO:0000313" key="1">
    <source>
        <dbReference type="EMBL" id="PPJ53838.1"/>
    </source>
</evidence>
<evidence type="ECO:0000313" key="2">
    <source>
        <dbReference type="Proteomes" id="UP000237631"/>
    </source>
</evidence>
<name>A0A2S6C274_9PEZI</name>